<dbReference type="EMBL" id="JBHFFA010000002">
    <property type="protein sequence ID" value="KAL2641509.1"/>
    <property type="molecule type" value="Genomic_DNA"/>
</dbReference>
<evidence type="ECO:0000313" key="2">
    <source>
        <dbReference type="EMBL" id="KAL2641509.1"/>
    </source>
</evidence>
<evidence type="ECO:0008006" key="4">
    <source>
        <dbReference type="Google" id="ProtNLM"/>
    </source>
</evidence>
<dbReference type="Proteomes" id="UP001605036">
    <property type="component" value="Unassembled WGS sequence"/>
</dbReference>
<organism evidence="2 3">
    <name type="scientific">Riccia fluitans</name>
    <dbReference type="NCBI Taxonomy" id="41844"/>
    <lineage>
        <taxon>Eukaryota</taxon>
        <taxon>Viridiplantae</taxon>
        <taxon>Streptophyta</taxon>
        <taxon>Embryophyta</taxon>
        <taxon>Marchantiophyta</taxon>
        <taxon>Marchantiopsida</taxon>
        <taxon>Marchantiidae</taxon>
        <taxon>Marchantiales</taxon>
        <taxon>Ricciaceae</taxon>
        <taxon>Riccia</taxon>
    </lineage>
</organism>
<keyword evidence="1" id="KW-0732">Signal</keyword>
<evidence type="ECO:0000256" key="1">
    <source>
        <dbReference type="SAM" id="SignalP"/>
    </source>
</evidence>
<accession>A0ABD1Z3M5</accession>
<feature type="signal peptide" evidence="1">
    <location>
        <begin position="1"/>
        <end position="21"/>
    </location>
</feature>
<name>A0ABD1Z3M5_9MARC</name>
<keyword evidence="3" id="KW-1185">Reference proteome</keyword>
<proteinExistence type="predicted"/>
<evidence type="ECO:0000313" key="3">
    <source>
        <dbReference type="Proteomes" id="UP001605036"/>
    </source>
</evidence>
<feature type="chain" id="PRO_5044824766" description="Secreted protein" evidence="1">
    <location>
        <begin position="22"/>
        <end position="94"/>
    </location>
</feature>
<protein>
    <recommendedName>
        <fullName evidence="4">Secreted protein</fullName>
    </recommendedName>
</protein>
<sequence length="94" mass="10110">MAPLLLMCSGSFASLLREGEALDPTAESSHPSTRNSWSQKHLQCGDCFVSALLLCLSTRNVAQFGFSDAGEQSCTSDVVKLIVPNPALRDRPNI</sequence>
<reference evidence="2 3" key="1">
    <citation type="submission" date="2024-09" db="EMBL/GenBank/DDBJ databases">
        <title>Chromosome-scale assembly of Riccia fluitans.</title>
        <authorList>
            <person name="Paukszto L."/>
            <person name="Sawicki J."/>
            <person name="Karawczyk K."/>
            <person name="Piernik-Szablinska J."/>
            <person name="Szczecinska M."/>
            <person name="Mazdziarz M."/>
        </authorList>
    </citation>
    <scope>NUCLEOTIDE SEQUENCE [LARGE SCALE GENOMIC DNA]</scope>
    <source>
        <strain evidence="2">Rf_01</strain>
        <tissue evidence="2">Aerial parts of the thallus</tissue>
    </source>
</reference>
<dbReference type="AlphaFoldDB" id="A0ABD1Z3M5"/>
<gene>
    <name evidence="2" type="ORF">R1flu_009096</name>
</gene>
<comment type="caution">
    <text evidence="2">The sequence shown here is derived from an EMBL/GenBank/DDBJ whole genome shotgun (WGS) entry which is preliminary data.</text>
</comment>